<name>A0A3M9XKU3_9HYPH</name>
<protein>
    <submittedName>
        <fullName evidence="1">Uncharacterized protein</fullName>
    </submittedName>
</protein>
<comment type="caution">
    <text evidence="1">The sequence shown here is derived from an EMBL/GenBank/DDBJ whole genome shotgun (WGS) entry which is preliminary data.</text>
</comment>
<organism evidence="1 2">
    <name type="scientific">Methylocystis hirsuta</name>
    <dbReference type="NCBI Taxonomy" id="369798"/>
    <lineage>
        <taxon>Bacteria</taxon>
        <taxon>Pseudomonadati</taxon>
        <taxon>Pseudomonadota</taxon>
        <taxon>Alphaproteobacteria</taxon>
        <taxon>Hyphomicrobiales</taxon>
        <taxon>Methylocystaceae</taxon>
        <taxon>Methylocystis</taxon>
    </lineage>
</organism>
<dbReference type="OrthoDB" id="7193207at2"/>
<keyword evidence="2" id="KW-1185">Reference proteome</keyword>
<dbReference type="EMBL" id="QWDD01000001">
    <property type="protein sequence ID" value="RNJ48405.1"/>
    <property type="molecule type" value="Genomic_DNA"/>
</dbReference>
<accession>A0A3M9XKU3</accession>
<evidence type="ECO:0000313" key="1">
    <source>
        <dbReference type="EMBL" id="RNJ48405.1"/>
    </source>
</evidence>
<gene>
    <name evidence="1" type="ORF">D1O30_00955</name>
</gene>
<reference evidence="1 2" key="1">
    <citation type="submission" date="2018-08" db="EMBL/GenBank/DDBJ databases">
        <title>Genome sequence of Methylocystis hirsuta CSC1, a methanotroph able to accumulate PHAs.</title>
        <authorList>
            <person name="Bordel S."/>
            <person name="Rodriguez E."/>
            <person name="Gancedo J."/>
            <person name="Munoz R."/>
        </authorList>
    </citation>
    <scope>NUCLEOTIDE SEQUENCE [LARGE SCALE GENOMIC DNA]</scope>
    <source>
        <strain evidence="1 2">CSC1</strain>
    </source>
</reference>
<proteinExistence type="predicted"/>
<dbReference type="Proteomes" id="UP000268623">
    <property type="component" value="Unassembled WGS sequence"/>
</dbReference>
<sequence length="59" mass="6994">MFNYLQSPTRRIGRPHKHDPANWAVADDWSERVPVSDIEVDIYEAWFGDLFDRIFGPCR</sequence>
<evidence type="ECO:0000313" key="2">
    <source>
        <dbReference type="Proteomes" id="UP000268623"/>
    </source>
</evidence>
<dbReference type="AlphaFoldDB" id="A0A3M9XKU3"/>